<proteinExistence type="predicted"/>
<accession>A0AAD5U0T9</accession>
<dbReference type="EMBL" id="JADGJW010000494">
    <property type="protein sequence ID" value="KAJ3216161.1"/>
    <property type="molecule type" value="Genomic_DNA"/>
</dbReference>
<keyword evidence="2" id="KW-1185">Reference proteome</keyword>
<dbReference type="Proteomes" id="UP001211065">
    <property type="component" value="Unassembled WGS sequence"/>
</dbReference>
<comment type="caution">
    <text evidence="1">The sequence shown here is derived from an EMBL/GenBank/DDBJ whole genome shotgun (WGS) entry which is preliminary data.</text>
</comment>
<sequence length="101" mass="11962">MDFDKIVEVVRIGINEYNKVNNNPLGYNETITVFYLKLIEKNLKSLLAVTDTRFISLHDIEFEDFLKTFPEILDKNLIFQFYSSKNLIEKLKYVPPDLKEI</sequence>
<evidence type="ECO:0000313" key="2">
    <source>
        <dbReference type="Proteomes" id="UP001211065"/>
    </source>
</evidence>
<name>A0AAD5U0T9_9FUNG</name>
<evidence type="ECO:0000313" key="1">
    <source>
        <dbReference type="EMBL" id="KAJ3216161.1"/>
    </source>
</evidence>
<dbReference type="AlphaFoldDB" id="A0AAD5U0T9"/>
<reference evidence="1" key="1">
    <citation type="submission" date="2020-05" db="EMBL/GenBank/DDBJ databases">
        <title>Phylogenomic resolution of chytrid fungi.</title>
        <authorList>
            <person name="Stajich J.E."/>
            <person name="Amses K."/>
            <person name="Simmons R."/>
            <person name="Seto K."/>
            <person name="Myers J."/>
            <person name="Bonds A."/>
            <person name="Quandt C.A."/>
            <person name="Barry K."/>
            <person name="Liu P."/>
            <person name="Grigoriev I."/>
            <person name="Longcore J.E."/>
            <person name="James T.Y."/>
        </authorList>
    </citation>
    <scope>NUCLEOTIDE SEQUENCE</scope>
    <source>
        <strain evidence="1">JEL0476</strain>
    </source>
</reference>
<organism evidence="1 2">
    <name type="scientific">Clydaea vesicula</name>
    <dbReference type="NCBI Taxonomy" id="447962"/>
    <lineage>
        <taxon>Eukaryota</taxon>
        <taxon>Fungi</taxon>
        <taxon>Fungi incertae sedis</taxon>
        <taxon>Chytridiomycota</taxon>
        <taxon>Chytridiomycota incertae sedis</taxon>
        <taxon>Chytridiomycetes</taxon>
        <taxon>Lobulomycetales</taxon>
        <taxon>Lobulomycetaceae</taxon>
        <taxon>Clydaea</taxon>
    </lineage>
</organism>
<protein>
    <submittedName>
        <fullName evidence="1">Uncharacterized protein</fullName>
    </submittedName>
</protein>
<gene>
    <name evidence="1" type="ORF">HK099_005994</name>
</gene>